<reference evidence="1 2" key="1">
    <citation type="journal article" date="2021" name="Sci. Rep.">
        <title>Chromosome anchoring in Senegalese sole (Solea senegalensis) reveals sex-associated markers and genome rearrangements in flatfish.</title>
        <authorList>
            <person name="Guerrero-Cozar I."/>
            <person name="Gomez-Garrido J."/>
            <person name="Berbel C."/>
            <person name="Martinez-Blanch J.F."/>
            <person name="Alioto T."/>
            <person name="Claros M.G."/>
            <person name="Gagnaire P.A."/>
            <person name="Manchado M."/>
        </authorList>
    </citation>
    <scope>NUCLEOTIDE SEQUENCE [LARGE SCALE GENOMIC DNA]</scope>
    <source>
        <strain evidence="1">Sse05_10M</strain>
    </source>
</reference>
<dbReference type="EMBL" id="JAGKHQ010000015">
    <property type="protein sequence ID" value="KAG7496894.1"/>
    <property type="molecule type" value="Genomic_DNA"/>
</dbReference>
<organism evidence="1 2">
    <name type="scientific">Solea senegalensis</name>
    <name type="common">Senegalese sole</name>
    <dbReference type="NCBI Taxonomy" id="28829"/>
    <lineage>
        <taxon>Eukaryota</taxon>
        <taxon>Metazoa</taxon>
        <taxon>Chordata</taxon>
        <taxon>Craniata</taxon>
        <taxon>Vertebrata</taxon>
        <taxon>Euteleostomi</taxon>
        <taxon>Actinopterygii</taxon>
        <taxon>Neopterygii</taxon>
        <taxon>Teleostei</taxon>
        <taxon>Neoteleostei</taxon>
        <taxon>Acanthomorphata</taxon>
        <taxon>Carangaria</taxon>
        <taxon>Pleuronectiformes</taxon>
        <taxon>Pleuronectoidei</taxon>
        <taxon>Soleidae</taxon>
        <taxon>Solea</taxon>
    </lineage>
</organism>
<comment type="caution">
    <text evidence="1">The sequence shown here is derived from an EMBL/GenBank/DDBJ whole genome shotgun (WGS) entry which is preliminary data.</text>
</comment>
<name>A0AAV6QXI2_SOLSE</name>
<protein>
    <submittedName>
        <fullName evidence="1">Uncharacterized protein</fullName>
    </submittedName>
</protein>
<sequence length="100" mass="11424">MLGHGLFSVRNACVFFSRFYCKSGLKSKNDKFCNNIYHKKGKTKSTVATHLRSKGFISSWKSYPSILFGNKCIYKGLVAKINRSLTDVLMGEDQTAWRVY</sequence>
<dbReference type="AlphaFoldDB" id="A0AAV6QXI2"/>
<accession>A0AAV6QXI2</accession>
<dbReference type="Proteomes" id="UP000693946">
    <property type="component" value="Linkage Group LG3"/>
</dbReference>
<keyword evidence="2" id="KW-1185">Reference proteome</keyword>
<proteinExistence type="predicted"/>
<evidence type="ECO:0000313" key="2">
    <source>
        <dbReference type="Proteomes" id="UP000693946"/>
    </source>
</evidence>
<evidence type="ECO:0000313" key="1">
    <source>
        <dbReference type="EMBL" id="KAG7496894.1"/>
    </source>
</evidence>
<gene>
    <name evidence="1" type="ORF">JOB18_027386</name>
</gene>